<evidence type="ECO:0000256" key="2">
    <source>
        <dbReference type="SAM" id="SignalP"/>
    </source>
</evidence>
<name>A0A224YD55_9ACAR</name>
<feature type="region of interest" description="Disordered" evidence="1">
    <location>
        <begin position="26"/>
        <end position="209"/>
    </location>
</feature>
<feature type="chain" id="PRO_5012262617" evidence="2">
    <location>
        <begin position="20"/>
        <end position="275"/>
    </location>
</feature>
<dbReference type="EMBL" id="GFPF01004492">
    <property type="protein sequence ID" value="MAA15638.1"/>
    <property type="molecule type" value="Transcribed_RNA"/>
</dbReference>
<sequence>MVPKCASAAFIFWVVGVCGDTGPTQLNPSSGAQNLSRRATSDPLTRGSASGPELRVARGEVSLPSRGATGPRVEILGAGTPHASTDSSTSRSPSSVNRETRPTQDQPTSGARHVSEHARGSTGTSLNVPPAQHGHPGGGVATGSTATGPINRGPEETGTRVAEAPSLPSSPTMPAVRKPGSQPPLNQNVTRQRPRNQTIASGISSEGPLNDYRLVKPIPKTGNEGIFLPVREQDIPFLPGPLNEPPLNVFIFRRDPAAPRRTPRLPAILRMPTAW</sequence>
<evidence type="ECO:0000256" key="1">
    <source>
        <dbReference type="SAM" id="MobiDB-lite"/>
    </source>
</evidence>
<keyword evidence="2" id="KW-0732">Signal</keyword>
<dbReference type="AlphaFoldDB" id="A0A224YD55"/>
<accession>A0A224YD55</accession>
<feature type="compositionally biased region" description="Polar residues" evidence="1">
    <location>
        <begin position="26"/>
        <end position="38"/>
    </location>
</feature>
<organism evidence="3">
    <name type="scientific">Rhipicephalus zambeziensis</name>
    <dbReference type="NCBI Taxonomy" id="60191"/>
    <lineage>
        <taxon>Eukaryota</taxon>
        <taxon>Metazoa</taxon>
        <taxon>Ecdysozoa</taxon>
        <taxon>Arthropoda</taxon>
        <taxon>Chelicerata</taxon>
        <taxon>Arachnida</taxon>
        <taxon>Acari</taxon>
        <taxon>Parasitiformes</taxon>
        <taxon>Ixodida</taxon>
        <taxon>Ixodoidea</taxon>
        <taxon>Ixodidae</taxon>
        <taxon>Rhipicephalinae</taxon>
        <taxon>Rhipicephalus</taxon>
        <taxon>Rhipicephalus</taxon>
    </lineage>
</organism>
<proteinExistence type="predicted"/>
<feature type="compositionally biased region" description="Polar residues" evidence="1">
    <location>
        <begin position="183"/>
        <end position="204"/>
    </location>
</feature>
<protein>
    <submittedName>
        <fullName evidence="3">Mucin 5ac</fullName>
    </submittedName>
</protein>
<evidence type="ECO:0000313" key="3">
    <source>
        <dbReference type="EMBL" id="MAA15638.1"/>
    </source>
</evidence>
<feature type="compositionally biased region" description="Low complexity" evidence="1">
    <location>
        <begin position="84"/>
        <end position="95"/>
    </location>
</feature>
<feature type="signal peptide" evidence="2">
    <location>
        <begin position="1"/>
        <end position="19"/>
    </location>
</feature>
<reference evidence="3" key="1">
    <citation type="journal article" date="2017" name="Parasit. Vectors">
        <title>Sialotranscriptomics of Rhipicephalus zambeziensis reveals intricate expression profiles of secretory proteins and suggests tight temporal transcriptional regulation during blood-feeding.</title>
        <authorList>
            <person name="de Castro M.H."/>
            <person name="de Klerk D."/>
            <person name="Pienaar R."/>
            <person name="Rees D.J.G."/>
            <person name="Mans B.J."/>
        </authorList>
    </citation>
    <scope>NUCLEOTIDE SEQUENCE</scope>
    <source>
        <tissue evidence="3">Salivary glands</tissue>
    </source>
</reference>